<sequence>MASTNAVVKKAVLGISKAEAVRKETELLMKPYANWEEYLMPGPLSIAILGELVFISSNSDFSINQKPPKDGFKYIRYPDSFRACLMQVSNSGWVAFNEAHTNMDQIRLHSHNVPNYMKMTVNTLLQDNDELIKALLPSQLENISTIAEECTRLAVSTEKKFTDVILLIQEMLEACMNSKQCYEEDIRLINLKLEEAKMKKESSEQAKKLAENNFKKMDKQLEETHKQFTQAMDSMPSGWDMVGMNFVQGLQSSLDGLISGMVGIVPEPAKLVSAVGGNTKKRDIECNPFAANNVYSKSGQLLTLAQQIHNLVDKDKIKWSEVYNEKTSSATSEWLKKLFENTQGLIQSEESCKPKKKALSICKAAISICDTLTDIAPTGDCTVEKMKQLIAQIKNLKTQTQKFDSKSKVVTKSSPFSATPPQIAKHAPESGDKKSAGQIVSDNARFRIEQSRVQLEQVQDMYQKSMENLEKNNKELTDILVTMRSCKIKEIDFKTAMKMLVKGLDAMGRVKEQWEKMVRFFQMISNLIKTCLSTSLKEFVSTAENIQKVAGYSYNAFVKDMIYSQAFQASNIANLVHMISGTYTEVSSQYLMDRVSSLGKLMTLEPSNPVFESEHRKLANDCDAAQNGIYNLVLKRKKEFETNSNMRVLKIDRELLAVLPPASDTELKEIKANVETGIKEITADAEDQFY</sequence>
<name>A0ABR0Y1V5_HUSHU</name>
<dbReference type="EMBL" id="JAHFZB010000079">
    <property type="protein sequence ID" value="KAK6466264.1"/>
    <property type="molecule type" value="Genomic_DNA"/>
</dbReference>
<dbReference type="Proteomes" id="UP001369086">
    <property type="component" value="Unassembled WGS sequence"/>
</dbReference>
<evidence type="ECO:0000313" key="3">
    <source>
        <dbReference type="EMBL" id="KAK6466264.1"/>
    </source>
</evidence>
<feature type="compositionally biased region" description="Basic and acidic residues" evidence="2">
    <location>
        <begin position="426"/>
        <end position="435"/>
    </location>
</feature>
<evidence type="ECO:0000256" key="2">
    <source>
        <dbReference type="SAM" id="MobiDB-lite"/>
    </source>
</evidence>
<feature type="region of interest" description="Disordered" evidence="2">
    <location>
        <begin position="409"/>
        <end position="436"/>
    </location>
</feature>
<feature type="compositionally biased region" description="Polar residues" evidence="2">
    <location>
        <begin position="409"/>
        <end position="420"/>
    </location>
</feature>
<dbReference type="PANTHER" id="PTHR33488">
    <property type="entry name" value="ZGC:162509"/>
    <property type="match status" value="1"/>
</dbReference>
<dbReference type="PANTHER" id="PTHR33488:SF2">
    <property type="entry name" value="EARLY ENDOSOME ANTIGEN 1-LIKE"/>
    <property type="match status" value="1"/>
</dbReference>
<evidence type="ECO:0000256" key="1">
    <source>
        <dbReference type="SAM" id="Coils"/>
    </source>
</evidence>
<keyword evidence="4" id="KW-1185">Reference proteome</keyword>
<protein>
    <submittedName>
        <fullName evidence="3">Uncharacterized protein</fullName>
    </submittedName>
</protein>
<proteinExistence type="predicted"/>
<feature type="coiled-coil region" evidence="1">
    <location>
        <begin position="179"/>
        <end position="227"/>
    </location>
</feature>
<evidence type="ECO:0000313" key="4">
    <source>
        <dbReference type="Proteomes" id="UP001369086"/>
    </source>
</evidence>
<comment type="caution">
    <text evidence="3">The sequence shown here is derived from an EMBL/GenBank/DDBJ whole genome shotgun (WGS) entry which is preliminary data.</text>
</comment>
<accession>A0ABR0Y1V5</accession>
<reference evidence="3 4" key="1">
    <citation type="submission" date="2021-05" db="EMBL/GenBank/DDBJ databases">
        <authorList>
            <person name="Zahm M."/>
            <person name="Klopp C."/>
            <person name="Cabau C."/>
            <person name="Kuhl H."/>
            <person name="Suciu R."/>
            <person name="Ciorpac M."/>
            <person name="Holostenco D."/>
            <person name="Gessner J."/>
            <person name="Wuertz S."/>
            <person name="Hohne C."/>
            <person name="Stock M."/>
            <person name="Gislard M."/>
            <person name="Lluch J."/>
            <person name="Milhes M."/>
            <person name="Lampietro C."/>
            <person name="Lopez Roques C."/>
            <person name="Donnadieu C."/>
            <person name="Du K."/>
            <person name="Schartl M."/>
            <person name="Guiguen Y."/>
        </authorList>
    </citation>
    <scope>NUCLEOTIDE SEQUENCE [LARGE SCALE GENOMIC DNA]</scope>
    <source>
        <strain evidence="3">Hh-F2</strain>
        <tissue evidence="3">Blood</tissue>
    </source>
</reference>
<gene>
    <name evidence="3" type="ORF">HHUSO_G36553</name>
</gene>
<feature type="coiled-coil region" evidence="1">
    <location>
        <begin position="448"/>
        <end position="479"/>
    </location>
</feature>
<keyword evidence="1" id="KW-0175">Coiled coil</keyword>
<organism evidence="3 4">
    <name type="scientific">Huso huso</name>
    <name type="common">Beluga</name>
    <name type="synonym">Acipenser huso</name>
    <dbReference type="NCBI Taxonomy" id="61971"/>
    <lineage>
        <taxon>Eukaryota</taxon>
        <taxon>Metazoa</taxon>
        <taxon>Chordata</taxon>
        <taxon>Craniata</taxon>
        <taxon>Vertebrata</taxon>
        <taxon>Euteleostomi</taxon>
        <taxon>Actinopterygii</taxon>
        <taxon>Chondrostei</taxon>
        <taxon>Acipenseriformes</taxon>
        <taxon>Acipenseridae</taxon>
        <taxon>Huso</taxon>
    </lineage>
</organism>